<sequence>MSNDLELRGVVEDYITCYNSFNINEMVDCFTEGCRFEHISNASDKIICNGRAELKELASKSALSFDERKQTVTKWIIAKDFVVVEIDYEAVLASDFPDGMKKGDTIKSKGISIYEIEQGKIKRLVDFS</sequence>
<keyword evidence="3" id="KW-1185">Reference proteome</keyword>
<dbReference type="InParanoid" id="A0A0U5JCR8"/>
<dbReference type="Gene3D" id="3.10.450.50">
    <property type="match status" value="1"/>
</dbReference>
<feature type="domain" description="SnoaL-like" evidence="1">
    <location>
        <begin position="11"/>
        <end position="123"/>
    </location>
</feature>
<dbReference type="InterPro" id="IPR037401">
    <property type="entry name" value="SnoaL-like"/>
</dbReference>
<dbReference type="EMBL" id="LN879502">
    <property type="protein sequence ID" value="CUI16935.1"/>
    <property type="molecule type" value="Genomic_DNA"/>
</dbReference>
<dbReference type="PATRIC" id="fig|389348.3.peg.1478"/>
<evidence type="ECO:0000313" key="3">
    <source>
        <dbReference type="Proteomes" id="UP000069902"/>
    </source>
</evidence>
<dbReference type="SUPFAM" id="SSF54427">
    <property type="entry name" value="NTF2-like"/>
    <property type="match status" value="1"/>
</dbReference>
<evidence type="ECO:0000313" key="2">
    <source>
        <dbReference type="EMBL" id="CUI16935.1"/>
    </source>
</evidence>
<dbReference type="RefSeq" id="WP_032125668.1">
    <property type="nucleotide sequence ID" value="NZ_LN879502.1"/>
</dbReference>
<protein>
    <recommendedName>
        <fullName evidence="1">SnoaL-like domain-containing protein</fullName>
    </recommendedName>
</protein>
<organism evidence="2 3">
    <name type="scientific">Candidatus Protochlamydia naegleriophila</name>
    <dbReference type="NCBI Taxonomy" id="389348"/>
    <lineage>
        <taxon>Bacteria</taxon>
        <taxon>Pseudomonadati</taxon>
        <taxon>Chlamydiota</taxon>
        <taxon>Chlamydiia</taxon>
        <taxon>Parachlamydiales</taxon>
        <taxon>Parachlamydiaceae</taxon>
        <taxon>Candidatus Protochlamydia</taxon>
    </lineage>
</organism>
<dbReference type="KEGG" id="pnl:PNK_1318"/>
<dbReference type="Pfam" id="PF12680">
    <property type="entry name" value="SnoaL_2"/>
    <property type="match status" value="1"/>
</dbReference>
<proteinExistence type="predicted"/>
<gene>
    <name evidence="2" type="ORF">PNK_1318</name>
</gene>
<reference evidence="3" key="1">
    <citation type="submission" date="2015-09" db="EMBL/GenBank/DDBJ databases">
        <authorList>
            <person name="Bertelli C."/>
        </authorList>
    </citation>
    <scope>NUCLEOTIDE SEQUENCE [LARGE SCALE GENOMIC DNA]</scope>
    <source>
        <strain evidence="3">KNic</strain>
    </source>
</reference>
<accession>A0A0U5JCR8</accession>
<evidence type="ECO:0000259" key="1">
    <source>
        <dbReference type="Pfam" id="PF12680"/>
    </source>
</evidence>
<name>A0A0U5JCR8_9BACT</name>
<dbReference type="Proteomes" id="UP000069902">
    <property type="component" value="Chromosome cPNK"/>
</dbReference>
<dbReference type="AlphaFoldDB" id="A0A0U5JCR8"/>
<dbReference type="InterPro" id="IPR032710">
    <property type="entry name" value="NTF2-like_dom_sf"/>
</dbReference>